<feature type="non-terminal residue" evidence="1">
    <location>
        <position position="1"/>
    </location>
</feature>
<feature type="non-terminal residue" evidence="1">
    <location>
        <position position="25"/>
    </location>
</feature>
<accession>A0A382HYG0</accession>
<organism evidence="1">
    <name type="scientific">marine metagenome</name>
    <dbReference type="NCBI Taxonomy" id="408172"/>
    <lineage>
        <taxon>unclassified sequences</taxon>
        <taxon>metagenomes</taxon>
        <taxon>ecological metagenomes</taxon>
    </lineage>
</organism>
<protein>
    <submittedName>
        <fullName evidence="1">Uncharacterized protein</fullName>
    </submittedName>
</protein>
<dbReference type="AlphaFoldDB" id="A0A382HYG0"/>
<reference evidence="1" key="1">
    <citation type="submission" date="2018-05" db="EMBL/GenBank/DDBJ databases">
        <authorList>
            <person name="Lanie J.A."/>
            <person name="Ng W.-L."/>
            <person name="Kazmierczak K.M."/>
            <person name="Andrzejewski T.M."/>
            <person name="Davidsen T.M."/>
            <person name="Wayne K.J."/>
            <person name="Tettelin H."/>
            <person name="Glass J.I."/>
            <person name="Rusch D."/>
            <person name="Podicherti R."/>
            <person name="Tsui H.-C.T."/>
            <person name="Winkler M.E."/>
        </authorList>
    </citation>
    <scope>NUCLEOTIDE SEQUENCE</scope>
</reference>
<dbReference type="EMBL" id="UINC01064069">
    <property type="protein sequence ID" value="SVB92366.1"/>
    <property type="molecule type" value="Genomic_DNA"/>
</dbReference>
<gene>
    <name evidence="1" type="ORF">METZ01_LOCUS245220</name>
</gene>
<evidence type="ECO:0000313" key="1">
    <source>
        <dbReference type="EMBL" id="SVB92366.1"/>
    </source>
</evidence>
<proteinExistence type="predicted"/>
<name>A0A382HYG0_9ZZZZ</name>
<sequence length="25" mass="2623">VPIIDVSALEKVGEFGSKAWCEACA</sequence>